<reference evidence="1" key="1">
    <citation type="submission" date="2021-01" db="EMBL/GenBank/DDBJ databases">
        <title>Modified the classification status of verrucomicrobia.</title>
        <authorList>
            <person name="Feng X."/>
        </authorList>
    </citation>
    <scope>NUCLEOTIDE SEQUENCE</scope>
    <source>
        <strain evidence="1">KCTC 22201</strain>
    </source>
</reference>
<dbReference type="Gene3D" id="3.10.450.50">
    <property type="match status" value="1"/>
</dbReference>
<accession>A0A934RDC4</accession>
<dbReference type="SUPFAM" id="SSF103642">
    <property type="entry name" value="Sec-C motif"/>
    <property type="match status" value="1"/>
</dbReference>
<dbReference type="InterPro" id="IPR011978">
    <property type="entry name" value="YgfB-like"/>
</dbReference>
<dbReference type="EMBL" id="JAENII010000014">
    <property type="protein sequence ID" value="MBK1828490.1"/>
    <property type="molecule type" value="Genomic_DNA"/>
</dbReference>
<sequence>MKNLRERLLDLPAPEPDRVMPATFYAEQGFGEKEAVGLIEQWMDLELEEEEEEVTDAALMHAWSILAYFGGKEGREFIIEELRVACRVDDEFFMVRFADLMIAAGPEVVPELIAELKEARDHEAILLEFASALTEFARQGIERDAALGAQVEVLRGDPSHRLLKGLIIAGLIELKQDRYLPEIRQAFEQNLVDVSINGDLEDVEIALGARAERSSPAPNWVELEAELAKEALVQRLGPLPQEGDDAGIIRYFLGLYGGPPSVKGLAEFDGLMLGTILAPEMVPPSRWLPSIWDPENLAHDPAWRDAEEAQLFLDAVQNWHNGIIRRLDEGNYVPPIEPRSDPRVPTEEEVEWGRGILSSIMSWHSSLTDRSEGHQALMACAFHLIQPGDDTPREELIQVNHVVRAAHMLRDALQSGGDFPSSAAGSGGYGYSTAETYEREAPKIGRNDPCPCGSGLKYKRCCMN</sequence>
<dbReference type="Proteomes" id="UP000658278">
    <property type="component" value="Unassembled WGS sequence"/>
</dbReference>
<gene>
    <name evidence="1" type="ORF">JIN81_15765</name>
</gene>
<name>A0A934RDC4_9BACT</name>
<dbReference type="NCBIfam" id="TIGR02292">
    <property type="entry name" value="ygfB_yecA"/>
    <property type="match status" value="1"/>
</dbReference>
<evidence type="ECO:0000313" key="1">
    <source>
        <dbReference type="EMBL" id="MBK1828490.1"/>
    </source>
</evidence>
<protein>
    <submittedName>
        <fullName evidence="1">UPF0149 family protein</fullName>
    </submittedName>
</protein>
<organism evidence="1 2">
    <name type="scientific">Haloferula rosea</name>
    <dbReference type="NCBI Taxonomy" id="490093"/>
    <lineage>
        <taxon>Bacteria</taxon>
        <taxon>Pseudomonadati</taxon>
        <taxon>Verrucomicrobiota</taxon>
        <taxon>Verrucomicrobiia</taxon>
        <taxon>Verrucomicrobiales</taxon>
        <taxon>Verrucomicrobiaceae</taxon>
        <taxon>Haloferula</taxon>
    </lineage>
</organism>
<dbReference type="SUPFAM" id="SSF101327">
    <property type="entry name" value="YgfB-like"/>
    <property type="match status" value="1"/>
</dbReference>
<dbReference type="Pfam" id="PF02810">
    <property type="entry name" value="SEC-C"/>
    <property type="match status" value="1"/>
</dbReference>
<dbReference type="AlphaFoldDB" id="A0A934RDC4"/>
<comment type="caution">
    <text evidence="1">The sequence shown here is derived from an EMBL/GenBank/DDBJ whole genome shotgun (WGS) entry which is preliminary data.</text>
</comment>
<keyword evidence="2" id="KW-1185">Reference proteome</keyword>
<dbReference type="InterPro" id="IPR004027">
    <property type="entry name" value="SEC_C_motif"/>
</dbReference>
<dbReference type="Pfam" id="PF03695">
    <property type="entry name" value="UPF0149"/>
    <property type="match status" value="1"/>
</dbReference>
<evidence type="ECO:0000313" key="2">
    <source>
        <dbReference type="Proteomes" id="UP000658278"/>
    </source>
</evidence>
<proteinExistence type="predicted"/>
<dbReference type="InterPro" id="IPR036255">
    <property type="entry name" value="YgfB-like_sf"/>
</dbReference>
<dbReference type="RefSeq" id="WP_200282054.1">
    <property type="nucleotide sequence ID" value="NZ_JAENII010000014.1"/>
</dbReference>